<dbReference type="RefSeq" id="WP_235752380.1">
    <property type="nucleotide sequence ID" value="NZ_JBIIEP010000074.1"/>
</dbReference>
<reference evidence="1" key="1">
    <citation type="submission" date="2015-09" db="EMBL/GenBank/DDBJ databases">
        <authorList>
            <person name="Jackson K.R."/>
            <person name="Lunt B.L."/>
            <person name="Fisher J.N.B."/>
            <person name="Gardner A.V."/>
            <person name="Bailey M.E."/>
            <person name="Deus L.M."/>
            <person name="Earl A.S."/>
            <person name="Gibby P.D."/>
            <person name="Hartmann K.A."/>
            <person name="Liu J.E."/>
            <person name="Manci A.M."/>
            <person name="Nielsen D.A."/>
            <person name="Solomon M.B."/>
            <person name="Breakwell D.P."/>
            <person name="Burnett S.H."/>
            <person name="Grose J.H."/>
        </authorList>
    </citation>
    <scope>NUCLEOTIDE SEQUENCE</scope>
    <source>
        <strain evidence="1">7805</strain>
    </source>
</reference>
<sequence length="103" mass="11995">MEYKLIFQSEAASKLQLLKEQNPKKHKKVKKTLGLLQTNPRHQGLKTHKYDEFKGPNKEQVFEAYVENDTSGAYRVFWCYKAPEKNQIDVVPTIIIISIIPHP</sequence>
<protein>
    <submittedName>
        <fullName evidence="1">Uncharacterized protein</fullName>
    </submittedName>
</protein>
<dbReference type="EMBL" id="LO018305">
    <property type="protein sequence ID" value="CUM62380.1"/>
    <property type="molecule type" value="Genomic_DNA"/>
</dbReference>
<gene>
    <name evidence="1" type="ORF">PLAM_mp0085</name>
</gene>
<name>A0A1J1JPX6_PLAAG</name>
<accession>A0A1J1JPX6</accession>
<proteinExistence type="predicted"/>
<evidence type="ECO:0000313" key="1">
    <source>
        <dbReference type="EMBL" id="CUM62380.1"/>
    </source>
</evidence>
<organism evidence="1">
    <name type="scientific">Planktothrix agardhii</name>
    <name type="common">Oscillatoria agardhii</name>
    <dbReference type="NCBI Taxonomy" id="1160"/>
    <lineage>
        <taxon>Bacteria</taxon>
        <taxon>Bacillati</taxon>
        <taxon>Cyanobacteriota</taxon>
        <taxon>Cyanophyceae</taxon>
        <taxon>Oscillatoriophycideae</taxon>
        <taxon>Oscillatoriales</taxon>
        <taxon>Microcoleaceae</taxon>
        <taxon>Planktothrix</taxon>
    </lineage>
</organism>
<dbReference type="AlphaFoldDB" id="A0A1J1JPX6"/>